<dbReference type="AlphaFoldDB" id="A0A9P0E7W6"/>
<gene>
    <name evidence="2" type="ORF">NEZAVI_LOCUS4500</name>
</gene>
<evidence type="ECO:0000256" key="1">
    <source>
        <dbReference type="SAM" id="MobiDB-lite"/>
    </source>
</evidence>
<name>A0A9P0E7W6_NEZVI</name>
<dbReference type="EMBL" id="OV725078">
    <property type="protein sequence ID" value="CAH1393892.1"/>
    <property type="molecule type" value="Genomic_DNA"/>
</dbReference>
<organism evidence="2 3">
    <name type="scientific">Nezara viridula</name>
    <name type="common">Southern green stink bug</name>
    <name type="synonym">Cimex viridulus</name>
    <dbReference type="NCBI Taxonomy" id="85310"/>
    <lineage>
        <taxon>Eukaryota</taxon>
        <taxon>Metazoa</taxon>
        <taxon>Ecdysozoa</taxon>
        <taxon>Arthropoda</taxon>
        <taxon>Hexapoda</taxon>
        <taxon>Insecta</taxon>
        <taxon>Pterygota</taxon>
        <taxon>Neoptera</taxon>
        <taxon>Paraneoptera</taxon>
        <taxon>Hemiptera</taxon>
        <taxon>Heteroptera</taxon>
        <taxon>Panheteroptera</taxon>
        <taxon>Pentatomomorpha</taxon>
        <taxon>Pentatomoidea</taxon>
        <taxon>Pentatomidae</taxon>
        <taxon>Pentatominae</taxon>
        <taxon>Nezara</taxon>
    </lineage>
</organism>
<proteinExistence type="predicted"/>
<evidence type="ECO:0000313" key="2">
    <source>
        <dbReference type="EMBL" id="CAH1393892.1"/>
    </source>
</evidence>
<protein>
    <submittedName>
        <fullName evidence="2">Uncharacterized protein</fullName>
    </submittedName>
</protein>
<feature type="region of interest" description="Disordered" evidence="1">
    <location>
        <begin position="1"/>
        <end position="26"/>
    </location>
</feature>
<accession>A0A9P0E7W6</accession>
<dbReference type="Proteomes" id="UP001152798">
    <property type="component" value="Chromosome 2"/>
</dbReference>
<sequence>MHNAVLSLRNHTSTEKASNPLRGRNHGNFINRTFYIKGIKQRRTVLRLLIYINA</sequence>
<keyword evidence="3" id="KW-1185">Reference proteome</keyword>
<dbReference type="EMBL" id="OV725078">
    <property type="protein sequence ID" value="CAH1393893.1"/>
    <property type="molecule type" value="Genomic_DNA"/>
</dbReference>
<dbReference type="EMBL" id="OV725078">
    <property type="protein sequence ID" value="CAH1393891.1"/>
    <property type="molecule type" value="Genomic_DNA"/>
</dbReference>
<evidence type="ECO:0000313" key="3">
    <source>
        <dbReference type="Proteomes" id="UP001152798"/>
    </source>
</evidence>
<reference evidence="2" key="1">
    <citation type="submission" date="2022-01" db="EMBL/GenBank/DDBJ databases">
        <authorList>
            <person name="King R."/>
        </authorList>
    </citation>
    <scope>NUCLEOTIDE SEQUENCE</scope>
</reference>